<protein>
    <submittedName>
        <fullName evidence="2">Accessory factor UbiK family protein</fullName>
    </submittedName>
</protein>
<name>A0A942E0L8_9HYPH</name>
<comment type="caution">
    <text evidence="2">The sequence shown here is derived from an EMBL/GenBank/DDBJ whole genome shotgun (WGS) entry which is preliminary data.</text>
</comment>
<dbReference type="EMBL" id="JAGWCR010000011">
    <property type="protein sequence ID" value="MBS3650908.1"/>
    <property type="molecule type" value="Genomic_DNA"/>
</dbReference>
<dbReference type="RefSeq" id="WP_188256465.1">
    <property type="nucleotide sequence ID" value="NZ_JABVCF010000011.1"/>
</dbReference>
<proteinExistence type="predicted"/>
<evidence type="ECO:0000256" key="1">
    <source>
        <dbReference type="SAM" id="MobiDB-lite"/>
    </source>
</evidence>
<keyword evidence="3" id="KW-1185">Reference proteome</keyword>
<feature type="region of interest" description="Disordered" evidence="1">
    <location>
        <begin position="83"/>
        <end position="114"/>
    </location>
</feature>
<evidence type="ECO:0000313" key="3">
    <source>
        <dbReference type="Proteomes" id="UP000680348"/>
    </source>
</evidence>
<dbReference type="InterPro" id="IPR007475">
    <property type="entry name" value="UbiK"/>
</dbReference>
<dbReference type="Proteomes" id="UP000680348">
    <property type="component" value="Unassembled WGS sequence"/>
</dbReference>
<dbReference type="Pfam" id="PF04380">
    <property type="entry name" value="BMFP"/>
    <property type="match status" value="1"/>
</dbReference>
<gene>
    <name evidence="2" type="ORF">KEU06_20045</name>
</gene>
<dbReference type="AlphaFoldDB" id="A0A942E0L8"/>
<reference evidence="2" key="1">
    <citation type="submission" date="2021-04" db="EMBL/GenBank/DDBJ databases">
        <title>Pseudaminobacter soli sp. nov., isolated from paddy soil contaminated by heavy metals.</title>
        <authorList>
            <person name="Zhang K."/>
        </authorList>
    </citation>
    <scope>NUCLEOTIDE SEQUENCE</scope>
    <source>
        <strain evidence="2">19-2017</strain>
    </source>
</reference>
<evidence type="ECO:0000313" key="2">
    <source>
        <dbReference type="EMBL" id="MBS3650908.1"/>
    </source>
</evidence>
<organism evidence="2 3">
    <name type="scientific">Pseudaminobacter soli</name>
    <name type="common">ex Zhang et al. 2022</name>
    <dbReference type="NCBI Taxonomy" id="2831468"/>
    <lineage>
        <taxon>Bacteria</taxon>
        <taxon>Pseudomonadati</taxon>
        <taxon>Pseudomonadota</taxon>
        <taxon>Alphaproteobacteria</taxon>
        <taxon>Hyphomicrobiales</taxon>
        <taxon>Phyllobacteriaceae</taxon>
        <taxon>Pseudaminobacter</taxon>
    </lineage>
</organism>
<accession>A0A942E0L8</accession>
<sequence length="114" mass="12257">MSNGPNRILDEFAKLLTDAAGAAQGVRREMETAFRSQAERILNSMDVVQREEFEAVREMAVKARAENKRLAARIDELEAMIRSKGGSGGAEPIADPLSTPTMVASGAPASDSHK</sequence>